<sequence length="97" mass="10269">MLCEMGMSKGLVVCSLLVFVFVAGVLATAVLQLVSAATEAGGHGSLECVFNICSVSSLLYDCVSYSVFVTCGTLSCPRTRRNLPDLLALMLLIVTKF</sequence>
<evidence type="ECO:0000313" key="2">
    <source>
        <dbReference type="Proteomes" id="UP000789524"/>
    </source>
</evidence>
<organism evidence="1 2">
    <name type="scientific">Danaus chrysippus</name>
    <name type="common">African queen</name>
    <dbReference type="NCBI Taxonomy" id="151541"/>
    <lineage>
        <taxon>Eukaryota</taxon>
        <taxon>Metazoa</taxon>
        <taxon>Ecdysozoa</taxon>
        <taxon>Arthropoda</taxon>
        <taxon>Hexapoda</taxon>
        <taxon>Insecta</taxon>
        <taxon>Pterygota</taxon>
        <taxon>Neoptera</taxon>
        <taxon>Endopterygota</taxon>
        <taxon>Lepidoptera</taxon>
        <taxon>Glossata</taxon>
        <taxon>Ditrysia</taxon>
        <taxon>Papilionoidea</taxon>
        <taxon>Nymphalidae</taxon>
        <taxon>Danainae</taxon>
        <taxon>Danaini</taxon>
        <taxon>Danaina</taxon>
        <taxon>Danaus</taxon>
        <taxon>Anosia</taxon>
    </lineage>
</organism>
<evidence type="ECO:0000313" key="1">
    <source>
        <dbReference type="EMBL" id="CAG9575328.1"/>
    </source>
</evidence>
<dbReference type="EMBL" id="CAKASE010000074">
    <property type="protein sequence ID" value="CAG9575328.1"/>
    <property type="molecule type" value="Genomic_DNA"/>
</dbReference>
<dbReference type="AlphaFoldDB" id="A0A8J2R1I7"/>
<accession>A0A8J2R1I7</accession>
<reference evidence="1" key="1">
    <citation type="submission" date="2021-09" db="EMBL/GenBank/DDBJ databases">
        <authorList>
            <person name="Martin H S."/>
        </authorList>
    </citation>
    <scope>NUCLEOTIDE SEQUENCE</scope>
</reference>
<protein>
    <submittedName>
        <fullName evidence="1">(African queen) hypothetical protein</fullName>
    </submittedName>
</protein>
<name>A0A8J2R1I7_9NEOP</name>
<gene>
    <name evidence="1" type="ORF">DCHRY22_LOCUS11250</name>
</gene>
<comment type="caution">
    <text evidence="1">The sequence shown here is derived from an EMBL/GenBank/DDBJ whole genome shotgun (WGS) entry which is preliminary data.</text>
</comment>
<proteinExistence type="predicted"/>
<dbReference type="Proteomes" id="UP000789524">
    <property type="component" value="Unassembled WGS sequence"/>
</dbReference>
<keyword evidence="2" id="KW-1185">Reference proteome</keyword>